<organism evidence="12 13">
    <name type="scientific">Marichromatium gracile</name>
    <name type="common">Chromatium gracile</name>
    <dbReference type="NCBI Taxonomy" id="1048"/>
    <lineage>
        <taxon>Bacteria</taxon>
        <taxon>Pseudomonadati</taxon>
        <taxon>Pseudomonadota</taxon>
        <taxon>Gammaproteobacteria</taxon>
        <taxon>Chromatiales</taxon>
        <taxon>Chromatiaceae</taxon>
        <taxon>Marichromatium</taxon>
    </lineage>
</organism>
<evidence type="ECO:0000256" key="4">
    <source>
        <dbReference type="ARBA" id="ARBA00023235"/>
    </source>
</evidence>
<dbReference type="Proteomes" id="UP000075766">
    <property type="component" value="Unassembled WGS sequence"/>
</dbReference>
<dbReference type="Pfam" id="PF01187">
    <property type="entry name" value="MIF"/>
    <property type="match status" value="1"/>
</dbReference>
<dbReference type="EMBL" id="LSYU01000088">
    <property type="protein sequence ID" value="KXX63585.1"/>
    <property type="molecule type" value="Genomic_DNA"/>
</dbReference>
<dbReference type="PANTHER" id="PTHR11954:SF6">
    <property type="entry name" value="MACROPHAGE MIGRATION INHIBITORY FACTOR"/>
    <property type="match status" value="1"/>
</dbReference>
<keyword evidence="13" id="KW-1185">Reference proteome</keyword>
<evidence type="ECO:0000256" key="11">
    <source>
        <dbReference type="ARBA" id="ARBA00042730"/>
    </source>
</evidence>
<sequence>MPTLQLHTNVTVAPERRPELLARLSAAVAELLGKPESYVMVLLDDGRALSLGGSAEPAALLELLSLGLPERETPRHARALCALCETLLGVPERRVYIDFRSPPRHLFGWNGGTFQDPRRD</sequence>
<comment type="catalytic activity">
    <reaction evidence="5">
        <text>3-phenylpyruvate = enol-phenylpyruvate</text>
        <dbReference type="Rhea" id="RHEA:17097"/>
        <dbReference type="ChEBI" id="CHEBI:16815"/>
        <dbReference type="ChEBI" id="CHEBI:18005"/>
        <dbReference type="EC" id="5.3.2.1"/>
    </reaction>
</comment>
<dbReference type="RefSeq" id="WP_062277169.1">
    <property type="nucleotide sequence ID" value="NZ_LSYU01000088.1"/>
</dbReference>
<dbReference type="InterPro" id="IPR001398">
    <property type="entry name" value="Macrophage_inhib_fac"/>
</dbReference>
<evidence type="ECO:0000256" key="2">
    <source>
        <dbReference type="ARBA" id="ARBA00022514"/>
    </source>
</evidence>
<dbReference type="Gene3D" id="3.30.429.10">
    <property type="entry name" value="Macrophage Migration Inhibitory Factor"/>
    <property type="match status" value="1"/>
</dbReference>
<dbReference type="PANTHER" id="PTHR11954">
    <property type="entry name" value="D-DOPACHROME DECARBOXYLASE"/>
    <property type="match status" value="1"/>
</dbReference>
<protein>
    <recommendedName>
        <fullName evidence="11">L-dopachrome isomerase</fullName>
        <ecNumber evidence="8">5.3.2.1</ecNumber>
        <ecNumber evidence="7">5.3.3.12</ecNumber>
    </recommendedName>
    <alternativeName>
        <fullName evidence="9">L-dopachrome tautomerase</fullName>
    </alternativeName>
    <alternativeName>
        <fullName evidence="10">Phenylpyruvate tautomerase</fullName>
    </alternativeName>
</protein>
<comment type="caution">
    <text evidence="12">The sequence shown here is derived from an EMBL/GenBank/DDBJ whole genome shotgun (WGS) entry which is preliminary data.</text>
</comment>
<dbReference type="EC" id="5.3.3.12" evidence="7"/>
<accession>A0ABR5VD23</accession>
<evidence type="ECO:0000256" key="1">
    <source>
        <dbReference type="ARBA" id="ARBA00004613"/>
    </source>
</evidence>
<dbReference type="EC" id="5.3.2.1" evidence="8"/>
<evidence type="ECO:0000256" key="8">
    <source>
        <dbReference type="ARBA" id="ARBA00039086"/>
    </source>
</evidence>
<evidence type="ECO:0000256" key="7">
    <source>
        <dbReference type="ARBA" id="ARBA00038932"/>
    </source>
</evidence>
<evidence type="ECO:0000256" key="3">
    <source>
        <dbReference type="ARBA" id="ARBA00022525"/>
    </source>
</evidence>
<evidence type="ECO:0000313" key="12">
    <source>
        <dbReference type="EMBL" id="KXX63585.1"/>
    </source>
</evidence>
<comment type="subcellular location">
    <subcellularLocation>
        <location evidence="1">Secreted</location>
    </subcellularLocation>
</comment>
<evidence type="ECO:0000256" key="10">
    <source>
        <dbReference type="ARBA" id="ARBA00041912"/>
    </source>
</evidence>
<dbReference type="SUPFAM" id="SSF55331">
    <property type="entry name" value="Tautomerase/MIF"/>
    <property type="match status" value="1"/>
</dbReference>
<comment type="catalytic activity">
    <reaction evidence="6">
        <text>L-dopachrome = 5,6-dihydroxyindole-2-carboxylate</text>
        <dbReference type="Rhea" id="RHEA:13041"/>
        <dbReference type="ChEBI" id="CHEBI:16875"/>
        <dbReference type="ChEBI" id="CHEBI:57509"/>
        <dbReference type="EC" id="5.3.3.12"/>
    </reaction>
</comment>
<name>A0ABR5VD23_MARGR</name>
<keyword evidence="2" id="KW-0202">Cytokine</keyword>
<keyword evidence="3" id="KW-0964">Secreted</keyword>
<gene>
    <name evidence="12" type="ORF">AY586_04280</name>
</gene>
<evidence type="ECO:0000256" key="9">
    <source>
        <dbReference type="ARBA" id="ARBA00041631"/>
    </source>
</evidence>
<evidence type="ECO:0000256" key="5">
    <source>
        <dbReference type="ARBA" id="ARBA00036735"/>
    </source>
</evidence>
<evidence type="ECO:0000256" key="6">
    <source>
        <dbReference type="ARBA" id="ARBA00036823"/>
    </source>
</evidence>
<dbReference type="InterPro" id="IPR014347">
    <property type="entry name" value="Tautomerase/MIF_sf"/>
</dbReference>
<proteinExistence type="predicted"/>
<evidence type="ECO:0000313" key="13">
    <source>
        <dbReference type="Proteomes" id="UP000075766"/>
    </source>
</evidence>
<reference evidence="12 13" key="1">
    <citation type="submission" date="2016-02" db="EMBL/GenBank/DDBJ databases">
        <title>Genome sequence of Marichromatium gracile YL-28, a purple sulfur bacterium.</title>
        <authorList>
            <person name="Zhao C."/>
            <person name="Hong X."/>
            <person name="Chen S."/>
            <person name="Yang S."/>
        </authorList>
    </citation>
    <scope>NUCLEOTIDE SEQUENCE [LARGE SCALE GENOMIC DNA]</scope>
    <source>
        <strain evidence="12 13">YL28</strain>
    </source>
</reference>
<keyword evidence="4" id="KW-0413">Isomerase</keyword>